<evidence type="ECO:0000256" key="5">
    <source>
        <dbReference type="ARBA" id="ARBA00022833"/>
    </source>
</evidence>
<evidence type="ECO:0000313" key="11">
    <source>
        <dbReference type="Proteomes" id="UP001487740"/>
    </source>
</evidence>
<keyword evidence="11" id="KW-1185">Reference proteome</keyword>
<dbReference type="Gene3D" id="3.30.160.60">
    <property type="entry name" value="Classic Zinc Finger"/>
    <property type="match status" value="2"/>
</dbReference>
<sequence length="209" mass="22398">MQRGCGKEKACMGLWWETGWGIDGVWVCCLSFPEVCRESSGAGEGRGAVRRFALNTSETKMNVARRGGGGGDGGGGRGLESVAMVLPVSYWQHAASPAAVPSDLGSPWGRRCERGGLRGAGERRHTCSVCGKAFKLKHHLVEHYVVHREEKPFSCPVCAASFKRAKQVKYHMKLHHRTHLAASGLPPISPPPLLPQAPADAPGPASHSQ</sequence>
<name>A0AAW0UP17_SCYPA</name>
<protein>
    <recommendedName>
        <fullName evidence="9">C2H2-type domain-containing protein</fullName>
    </recommendedName>
</protein>
<feature type="domain" description="C2H2-type" evidence="9">
    <location>
        <begin position="153"/>
        <end position="175"/>
    </location>
</feature>
<evidence type="ECO:0000256" key="4">
    <source>
        <dbReference type="ARBA" id="ARBA00022771"/>
    </source>
</evidence>
<keyword evidence="3" id="KW-0677">Repeat</keyword>
<comment type="subcellular location">
    <subcellularLocation>
        <location evidence="1">Nucleus</location>
    </subcellularLocation>
</comment>
<dbReference type="PANTHER" id="PTHR24408:SF34">
    <property type="entry name" value="ZINC FINGER PROTEIN 672-RELATED"/>
    <property type="match status" value="1"/>
</dbReference>
<accession>A0AAW0UP17</accession>
<dbReference type="PROSITE" id="PS50157">
    <property type="entry name" value="ZINC_FINGER_C2H2_2"/>
    <property type="match status" value="2"/>
</dbReference>
<keyword evidence="6" id="KW-0539">Nucleus</keyword>
<gene>
    <name evidence="10" type="ORF">O3P69_001114</name>
</gene>
<feature type="compositionally biased region" description="Low complexity" evidence="8">
    <location>
        <begin position="196"/>
        <end position="209"/>
    </location>
</feature>
<dbReference type="GO" id="GO:0008270">
    <property type="term" value="F:zinc ion binding"/>
    <property type="evidence" value="ECO:0007669"/>
    <property type="project" value="UniProtKB-KW"/>
</dbReference>
<evidence type="ECO:0000256" key="6">
    <source>
        <dbReference type="ARBA" id="ARBA00023242"/>
    </source>
</evidence>
<reference evidence="10 11" key="1">
    <citation type="submission" date="2023-03" db="EMBL/GenBank/DDBJ databases">
        <title>High-quality genome of Scylla paramamosain provides insights in environmental adaptation.</title>
        <authorList>
            <person name="Zhang L."/>
        </authorList>
    </citation>
    <scope>NUCLEOTIDE SEQUENCE [LARGE SCALE GENOMIC DNA]</scope>
    <source>
        <strain evidence="10">LZ_2023a</strain>
        <tissue evidence="10">Muscle</tissue>
    </source>
</reference>
<feature type="domain" description="C2H2-type" evidence="9">
    <location>
        <begin position="125"/>
        <end position="152"/>
    </location>
</feature>
<dbReference type="AlphaFoldDB" id="A0AAW0UP17"/>
<dbReference type="SMART" id="SM00355">
    <property type="entry name" value="ZnF_C2H2"/>
    <property type="match status" value="2"/>
</dbReference>
<dbReference type="PANTHER" id="PTHR24408">
    <property type="entry name" value="ZINC FINGER PROTEIN"/>
    <property type="match status" value="1"/>
</dbReference>
<keyword evidence="4 7" id="KW-0863">Zinc-finger</keyword>
<proteinExistence type="predicted"/>
<dbReference type="PROSITE" id="PS00028">
    <property type="entry name" value="ZINC_FINGER_C2H2_1"/>
    <property type="match status" value="1"/>
</dbReference>
<dbReference type="InterPro" id="IPR013087">
    <property type="entry name" value="Znf_C2H2_type"/>
</dbReference>
<dbReference type="SUPFAM" id="SSF57667">
    <property type="entry name" value="beta-beta-alpha zinc fingers"/>
    <property type="match status" value="1"/>
</dbReference>
<dbReference type="Proteomes" id="UP001487740">
    <property type="component" value="Unassembled WGS sequence"/>
</dbReference>
<dbReference type="GO" id="GO:0005634">
    <property type="term" value="C:nucleus"/>
    <property type="evidence" value="ECO:0007669"/>
    <property type="project" value="UniProtKB-SubCell"/>
</dbReference>
<evidence type="ECO:0000256" key="2">
    <source>
        <dbReference type="ARBA" id="ARBA00022723"/>
    </source>
</evidence>
<dbReference type="Pfam" id="PF00096">
    <property type="entry name" value="zf-C2H2"/>
    <property type="match status" value="2"/>
</dbReference>
<dbReference type="InterPro" id="IPR036236">
    <property type="entry name" value="Znf_C2H2_sf"/>
</dbReference>
<dbReference type="GO" id="GO:0043565">
    <property type="term" value="F:sequence-specific DNA binding"/>
    <property type="evidence" value="ECO:0007669"/>
    <property type="project" value="TreeGrafter"/>
</dbReference>
<evidence type="ECO:0000313" key="10">
    <source>
        <dbReference type="EMBL" id="KAK8401785.1"/>
    </source>
</evidence>
<keyword evidence="5" id="KW-0862">Zinc</keyword>
<evidence type="ECO:0000256" key="7">
    <source>
        <dbReference type="PROSITE-ProRule" id="PRU00042"/>
    </source>
</evidence>
<evidence type="ECO:0000256" key="8">
    <source>
        <dbReference type="SAM" id="MobiDB-lite"/>
    </source>
</evidence>
<comment type="caution">
    <text evidence="10">The sequence shown here is derived from an EMBL/GenBank/DDBJ whole genome shotgun (WGS) entry which is preliminary data.</text>
</comment>
<feature type="region of interest" description="Disordered" evidence="8">
    <location>
        <begin position="182"/>
        <end position="209"/>
    </location>
</feature>
<evidence type="ECO:0000256" key="1">
    <source>
        <dbReference type="ARBA" id="ARBA00004123"/>
    </source>
</evidence>
<dbReference type="EMBL" id="JARAKH010000008">
    <property type="protein sequence ID" value="KAK8401785.1"/>
    <property type="molecule type" value="Genomic_DNA"/>
</dbReference>
<dbReference type="FunFam" id="3.30.160.60:FF:000100">
    <property type="entry name" value="Zinc finger 45-like"/>
    <property type="match status" value="1"/>
</dbReference>
<dbReference type="FunFam" id="3.30.160.60:FF:000145">
    <property type="entry name" value="Zinc finger protein 574"/>
    <property type="match status" value="1"/>
</dbReference>
<keyword evidence="2" id="KW-0479">Metal-binding</keyword>
<evidence type="ECO:0000256" key="3">
    <source>
        <dbReference type="ARBA" id="ARBA00022737"/>
    </source>
</evidence>
<organism evidence="10 11">
    <name type="scientific">Scylla paramamosain</name>
    <name type="common">Mud crab</name>
    <dbReference type="NCBI Taxonomy" id="85552"/>
    <lineage>
        <taxon>Eukaryota</taxon>
        <taxon>Metazoa</taxon>
        <taxon>Ecdysozoa</taxon>
        <taxon>Arthropoda</taxon>
        <taxon>Crustacea</taxon>
        <taxon>Multicrustacea</taxon>
        <taxon>Malacostraca</taxon>
        <taxon>Eumalacostraca</taxon>
        <taxon>Eucarida</taxon>
        <taxon>Decapoda</taxon>
        <taxon>Pleocyemata</taxon>
        <taxon>Brachyura</taxon>
        <taxon>Eubrachyura</taxon>
        <taxon>Portunoidea</taxon>
        <taxon>Portunidae</taxon>
        <taxon>Portuninae</taxon>
        <taxon>Scylla</taxon>
    </lineage>
</organism>
<evidence type="ECO:0000259" key="9">
    <source>
        <dbReference type="PROSITE" id="PS50157"/>
    </source>
</evidence>
<dbReference type="GO" id="GO:0000981">
    <property type="term" value="F:DNA-binding transcription factor activity, RNA polymerase II-specific"/>
    <property type="evidence" value="ECO:0007669"/>
    <property type="project" value="TreeGrafter"/>
</dbReference>